<organism evidence="5 6">
    <name type="scientific">Flavihumibacter fluminis</name>
    <dbReference type="NCBI Taxonomy" id="2909236"/>
    <lineage>
        <taxon>Bacteria</taxon>
        <taxon>Pseudomonadati</taxon>
        <taxon>Bacteroidota</taxon>
        <taxon>Chitinophagia</taxon>
        <taxon>Chitinophagales</taxon>
        <taxon>Chitinophagaceae</taxon>
        <taxon>Flavihumibacter</taxon>
    </lineage>
</organism>
<dbReference type="CDD" id="cd00383">
    <property type="entry name" value="trans_reg_C"/>
    <property type="match status" value="1"/>
</dbReference>
<evidence type="ECO:0000256" key="1">
    <source>
        <dbReference type="ARBA" id="ARBA00023125"/>
    </source>
</evidence>
<reference evidence="5 6" key="1">
    <citation type="submission" date="2022-01" db="EMBL/GenBank/DDBJ databases">
        <title>Flavihumibacter sp. nov., isolated from sediment of a river.</title>
        <authorList>
            <person name="Liu H."/>
        </authorList>
    </citation>
    <scope>NUCLEOTIDE SEQUENCE [LARGE SCALE GENOMIC DNA]</scope>
    <source>
        <strain evidence="5 6">RY-1</strain>
    </source>
</reference>
<accession>A0ABS9BIH8</accession>
<dbReference type="Pfam" id="PF00486">
    <property type="entry name" value="Trans_reg_C"/>
    <property type="match status" value="1"/>
</dbReference>
<dbReference type="Gene3D" id="1.10.10.10">
    <property type="entry name" value="Winged helix-like DNA-binding domain superfamily/Winged helix DNA-binding domain"/>
    <property type="match status" value="1"/>
</dbReference>
<keyword evidence="3" id="KW-0472">Membrane</keyword>
<evidence type="ECO:0000259" key="4">
    <source>
        <dbReference type="PROSITE" id="PS51755"/>
    </source>
</evidence>
<name>A0ABS9BIH8_9BACT</name>
<dbReference type="EMBL" id="JAKEVY010000003">
    <property type="protein sequence ID" value="MCF1715513.1"/>
    <property type="molecule type" value="Genomic_DNA"/>
</dbReference>
<evidence type="ECO:0000313" key="5">
    <source>
        <dbReference type="EMBL" id="MCF1715513.1"/>
    </source>
</evidence>
<keyword evidence="3" id="KW-0812">Transmembrane</keyword>
<gene>
    <name evidence="5" type="ORF">L0U88_12825</name>
</gene>
<proteinExistence type="predicted"/>
<feature type="domain" description="OmpR/PhoB-type" evidence="4">
    <location>
        <begin position="194"/>
        <end position="291"/>
    </location>
</feature>
<evidence type="ECO:0000313" key="6">
    <source>
        <dbReference type="Proteomes" id="UP001200145"/>
    </source>
</evidence>
<dbReference type="Proteomes" id="UP001200145">
    <property type="component" value="Unassembled WGS sequence"/>
</dbReference>
<dbReference type="SMART" id="SM00862">
    <property type="entry name" value="Trans_reg_C"/>
    <property type="match status" value="1"/>
</dbReference>
<dbReference type="PROSITE" id="PS51755">
    <property type="entry name" value="OMPR_PHOB"/>
    <property type="match status" value="1"/>
</dbReference>
<dbReference type="RefSeq" id="WP_234866466.1">
    <property type="nucleotide sequence ID" value="NZ_JAKEVY010000003.1"/>
</dbReference>
<feature type="DNA-binding region" description="OmpR/PhoB-type" evidence="2">
    <location>
        <begin position="194"/>
        <end position="291"/>
    </location>
</feature>
<dbReference type="InterPro" id="IPR036388">
    <property type="entry name" value="WH-like_DNA-bd_sf"/>
</dbReference>
<evidence type="ECO:0000256" key="3">
    <source>
        <dbReference type="SAM" id="Phobius"/>
    </source>
</evidence>
<keyword evidence="1 2" id="KW-0238">DNA-binding</keyword>
<dbReference type="InterPro" id="IPR001867">
    <property type="entry name" value="OmpR/PhoB-type_DNA-bd"/>
</dbReference>
<keyword evidence="6" id="KW-1185">Reference proteome</keyword>
<sequence>MKWKLYWGIVLLLPVLVLAAFMHRDSANAEYKKAREEIILRKVSHKLLQAAGDSSSRVPEIKKISETEYLLPLETAISFHPDSLVNIINQVIQQHGLSNRYMVNVLEQPANKIVFGYAMIGSEQENIIPCLGREQPVGKYSVLIRWEPHNNSGTAFWIAGIVLAAGIGAGLYFKRVRRMPKKEEGQVIQEEILPGSLSIGHYQFHAEAQELHFGETILSLTGKETKLLQIFAASLNELVDRKRLQKEVWEDEGVIVGRSLDMYISKLRKKLELDPAVQLINVHGKGYKLEVRA</sequence>
<evidence type="ECO:0000256" key="2">
    <source>
        <dbReference type="PROSITE-ProRule" id="PRU01091"/>
    </source>
</evidence>
<dbReference type="SUPFAM" id="SSF46894">
    <property type="entry name" value="C-terminal effector domain of the bipartite response regulators"/>
    <property type="match status" value="1"/>
</dbReference>
<comment type="caution">
    <text evidence="5">The sequence shown here is derived from an EMBL/GenBank/DDBJ whole genome shotgun (WGS) entry which is preliminary data.</text>
</comment>
<protein>
    <submittedName>
        <fullName evidence="5">Winged helix-turn-helix domain-containing protein</fullName>
    </submittedName>
</protein>
<feature type="transmembrane region" description="Helical" evidence="3">
    <location>
        <begin position="155"/>
        <end position="173"/>
    </location>
</feature>
<dbReference type="InterPro" id="IPR016032">
    <property type="entry name" value="Sig_transdc_resp-reg_C-effctor"/>
</dbReference>
<keyword evidence="3" id="KW-1133">Transmembrane helix</keyword>